<organism evidence="13 14">
    <name type="scientific">Elysia marginata</name>
    <dbReference type="NCBI Taxonomy" id="1093978"/>
    <lineage>
        <taxon>Eukaryota</taxon>
        <taxon>Metazoa</taxon>
        <taxon>Spiralia</taxon>
        <taxon>Lophotrochozoa</taxon>
        <taxon>Mollusca</taxon>
        <taxon>Gastropoda</taxon>
        <taxon>Heterobranchia</taxon>
        <taxon>Euthyneura</taxon>
        <taxon>Panpulmonata</taxon>
        <taxon>Sacoglossa</taxon>
        <taxon>Placobranchoidea</taxon>
        <taxon>Plakobranchidae</taxon>
        <taxon>Elysia</taxon>
    </lineage>
</organism>
<keyword evidence="5" id="KW-0378">Hydrolase</keyword>
<evidence type="ECO:0000256" key="12">
    <source>
        <dbReference type="SAM" id="MobiDB-lite"/>
    </source>
</evidence>
<dbReference type="GO" id="GO:0106300">
    <property type="term" value="P:protein-DNA covalent cross-linking repair"/>
    <property type="evidence" value="ECO:0007669"/>
    <property type="project" value="InterPro"/>
</dbReference>
<evidence type="ECO:0000256" key="2">
    <source>
        <dbReference type="ARBA" id="ARBA00015888"/>
    </source>
</evidence>
<dbReference type="GO" id="GO:0003697">
    <property type="term" value="F:single-stranded DNA binding"/>
    <property type="evidence" value="ECO:0007669"/>
    <property type="project" value="InterPro"/>
</dbReference>
<comment type="similarity">
    <text evidence="1">Belongs to the SOS response-associated peptidase family.</text>
</comment>
<feature type="region of interest" description="Disordered" evidence="12">
    <location>
        <begin position="427"/>
        <end position="480"/>
    </location>
</feature>
<dbReference type="Proteomes" id="UP000762676">
    <property type="component" value="Unassembled WGS sequence"/>
</dbReference>
<feature type="compositionally biased region" description="Low complexity" evidence="12">
    <location>
        <begin position="443"/>
        <end position="454"/>
    </location>
</feature>
<evidence type="ECO:0000256" key="9">
    <source>
        <dbReference type="ARBA" id="ARBA00030390"/>
    </source>
</evidence>
<reference evidence="13 14" key="1">
    <citation type="journal article" date="2021" name="Elife">
        <title>Chloroplast acquisition without the gene transfer in kleptoplastic sea slugs, Plakobranchus ocellatus.</title>
        <authorList>
            <person name="Maeda T."/>
            <person name="Takahashi S."/>
            <person name="Yoshida T."/>
            <person name="Shimamura S."/>
            <person name="Takaki Y."/>
            <person name="Nagai Y."/>
            <person name="Toyoda A."/>
            <person name="Suzuki Y."/>
            <person name="Arimoto A."/>
            <person name="Ishii H."/>
            <person name="Satoh N."/>
            <person name="Nishiyama T."/>
            <person name="Hasebe M."/>
            <person name="Maruyama T."/>
            <person name="Minagawa J."/>
            <person name="Obokata J."/>
            <person name="Shigenobu S."/>
        </authorList>
    </citation>
    <scope>NUCLEOTIDE SEQUENCE [LARGE SCALE GENOMIC DNA]</scope>
</reference>
<evidence type="ECO:0000256" key="11">
    <source>
        <dbReference type="ARBA" id="ARBA00031130"/>
    </source>
</evidence>
<evidence type="ECO:0000256" key="7">
    <source>
        <dbReference type="ARBA" id="ARBA00023125"/>
    </source>
</evidence>
<evidence type="ECO:0000313" key="14">
    <source>
        <dbReference type="Proteomes" id="UP000762676"/>
    </source>
</evidence>
<dbReference type="InterPro" id="IPR003738">
    <property type="entry name" value="SRAP"/>
</dbReference>
<gene>
    <name evidence="13" type="ORF">ElyMa_000544500</name>
</gene>
<dbReference type="GO" id="GO:0006508">
    <property type="term" value="P:proteolysis"/>
    <property type="evidence" value="ECO:0007669"/>
    <property type="project" value="UniProtKB-KW"/>
</dbReference>
<dbReference type="EMBL" id="BMAT01001069">
    <property type="protein sequence ID" value="GFR78976.1"/>
    <property type="molecule type" value="Genomic_DNA"/>
</dbReference>
<feature type="region of interest" description="Disordered" evidence="12">
    <location>
        <begin position="257"/>
        <end position="286"/>
    </location>
</feature>
<evidence type="ECO:0000256" key="8">
    <source>
        <dbReference type="ARBA" id="ARBA00023239"/>
    </source>
</evidence>
<evidence type="ECO:0000256" key="3">
    <source>
        <dbReference type="ARBA" id="ARBA00022670"/>
    </source>
</evidence>
<evidence type="ECO:0000313" key="13">
    <source>
        <dbReference type="EMBL" id="GFR78976.1"/>
    </source>
</evidence>
<feature type="compositionally biased region" description="Polar residues" evidence="12">
    <location>
        <begin position="258"/>
        <end position="273"/>
    </location>
</feature>
<dbReference type="InterPro" id="IPR036590">
    <property type="entry name" value="SRAP-like"/>
</dbReference>
<protein>
    <recommendedName>
        <fullName evidence="2">Abasic site processing protein HMCES</fullName>
    </recommendedName>
    <alternativeName>
        <fullName evidence="9">Embryonic stem cell-specific 5-hydroxymethylcytosine-binding protein</fullName>
    </alternativeName>
    <alternativeName>
        <fullName evidence="10">Peptidase HMCES</fullName>
    </alternativeName>
    <alternativeName>
        <fullName evidence="11">SRAP domain-containing protein 1</fullName>
    </alternativeName>
</protein>
<dbReference type="AlphaFoldDB" id="A0AAV4G1H5"/>
<proteinExistence type="inferred from homology"/>
<evidence type="ECO:0000256" key="1">
    <source>
        <dbReference type="ARBA" id="ARBA00008136"/>
    </source>
</evidence>
<dbReference type="SUPFAM" id="SSF143081">
    <property type="entry name" value="BB1717-like"/>
    <property type="match status" value="2"/>
</dbReference>
<keyword evidence="3" id="KW-0645">Protease</keyword>
<evidence type="ECO:0000256" key="10">
    <source>
        <dbReference type="ARBA" id="ARBA00030898"/>
    </source>
</evidence>
<evidence type="ECO:0000256" key="4">
    <source>
        <dbReference type="ARBA" id="ARBA00022763"/>
    </source>
</evidence>
<dbReference type="Pfam" id="PF02586">
    <property type="entry name" value="SRAP"/>
    <property type="match status" value="2"/>
</dbReference>
<sequence>MCGRTACALAPDDVIKACSYRDRHGKCQRPTWINAPGGQQFTPAYNIAPGAFTPVLLSAKHLSLKSGQPSSPSGVLDRVVMPMKWGLVPPWHHGDPFKVPYETNNCRAEGMLEKKTYKVPLARGNRCVILADGFFEWKSCKDGKQPYYFYFPQDNLKLSIKKEDNEYTYTKPVKTEKLENMTVMCAGETFYSEFPHQDCKDKLYLGGLGDKSCVELSVNNNLAETNFCVQKKEVGLSYGGTKKISSSGNCDLPVPFGNSPTNTPTKSGSLSDLVKQENTGDSRTDMQTTECREMEEKKVGVTSQEGPRLLTMAGVFDIWKADEHAAPIYSYSVITVSSSKDMDWCHHRMPAILSTEDEVQNWLDFSSLPLSKAVQLIKPKVCLSHHAVSKQVNSSRYQAANSVKPVQIGQPVATPGSKLMKQWLQSGSPGKRKLQDLSAGADSKSGVMSSQSSVSKKRKDIGKDNLMMRWLKSGSPLKKN</sequence>
<comment type="caution">
    <text evidence="13">The sequence shown here is derived from an EMBL/GenBank/DDBJ whole genome shotgun (WGS) entry which is preliminary data.</text>
</comment>
<keyword evidence="14" id="KW-1185">Reference proteome</keyword>
<name>A0AAV4G1H5_9GAST</name>
<dbReference type="Gene3D" id="3.90.1680.10">
    <property type="entry name" value="SOS response associated peptidase-like"/>
    <property type="match status" value="2"/>
</dbReference>
<accession>A0AAV4G1H5</accession>
<keyword evidence="8" id="KW-0456">Lyase</keyword>
<keyword evidence="7" id="KW-0238">DNA-binding</keyword>
<keyword evidence="6" id="KW-0190">Covalent protein-DNA linkage</keyword>
<keyword evidence="4" id="KW-0227">DNA damage</keyword>
<dbReference type="PANTHER" id="PTHR13604">
    <property type="entry name" value="DC12-RELATED"/>
    <property type="match status" value="1"/>
</dbReference>
<evidence type="ECO:0000256" key="6">
    <source>
        <dbReference type="ARBA" id="ARBA00023124"/>
    </source>
</evidence>
<evidence type="ECO:0000256" key="5">
    <source>
        <dbReference type="ARBA" id="ARBA00022801"/>
    </source>
</evidence>
<dbReference type="GO" id="GO:0016829">
    <property type="term" value="F:lyase activity"/>
    <property type="evidence" value="ECO:0007669"/>
    <property type="project" value="UniProtKB-KW"/>
</dbReference>
<dbReference type="PANTHER" id="PTHR13604:SF0">
    <property type="entry name" value="ABASIC SITE PROCESSING PROTEIN HMCES"/>
    <property type="match status" value="1"/>
</dbReference>
<dbReference type="GO" id="GO:0008233">
    <property type="term" value="F:peptidase activity"/>
    <property type="evidence" value="ECO:0007669"/>
    <property type="project" value="UniProtKB-KW"/>
</dbReference>
<feature type="compositionally biased region" description="Basic and acidic residues" evidence="12">
    <location>
        <begin position="274"/>
        <end position="286"/>
    </location>
</feature>